<dbReference type="GeneID" id="41588320"/>
<sequence>MIAIVKIIIIAVIVVGVAAPTSYVAYSYLSSSTPPMTHFIPEGVSALVDYKVNNTNFIVYASNTTAGVILNYNLSAFENTAKNSSNTTANTVKGSNVSVKYYMTYESYNIYRVSNISLSNSINLSAAGNLPGNVTSSIYVAPIGNSFIVLSNLSGVKMAINANHTGKYLKEHQSFLAMKGSGISFYVNLSALDYSKTIPISKSSGVSVYSNMFSGVVIYGNVSAKFTNITITGVDHSLDKNISLITGILPSNLTVTYNYNSVNGIYSAEFNVGFANYRYVATEILSELGNTKF</sequence>
<keyword evidence="1" id="KW-0812">Transmembrane</keyword>
<evidence type="ECO:0000313" key="2">
    <source>
        <dbReference type="EMBL" id="SIM62488.1"/>
    </source>
</evidence>
<gene>
    <name evidence="2" type="ORF">CSP5_1060</name>
</gene>
<accession>A0A1N5UQ41</accession>
<dbReference type="Proteomes" id="UP000195607">
    <property type="component" value="Chromosome I"/>
</dbReference>
<organism evidence="2 3">
    <name type="scientific">Cuniculiplasma divulgatum</name>
    <dbReference type="NCBI Taxonomy" id="1673428"/>
    <lineage>
        <taxon>Archaea</taxon>
        <taxon>Methanobacteriati</taxon>
        <taxon>Thermoplasmatota</taxon>
        <taxon>Thermoplasmata</taxon>
        <taxon>Thermoplasmatales</taxon>
        <taxon>Cuniculiplasmataceae</taxon>
        <taxon>Cuniculiplasma</taxon>
    </lineage>
</organism>
<evidence type="ECO:0000313" key="3">
    <source>
        <dbReference type="Proteomes" id="UP000195607"/>
    </source>
</evidence>
<dbReference type="RefSeq" id="WP_148689785.1">
    <property type="nucleotide sequence ID" value="NZ_LT671858.1"/>
</dbReference>
<name>A0A1N5UQ41_9ARCH</name>
<dbReference type="EMBL" id="LT671858">
    <property type="protein sequence ID" value="SIM62488.1"/>
    <property type="molecule type" value="Genomic_DNA"/>
</dbReference>
<dbReference type="AlphaFoldDB" id="A0A1N5UQ41"/>
<evidence type="ECO:0000256" key="1">
    <source>
        <dbReference type="SAM" id="Phobius"/>
    </source>
</evidence>
<reference evidence="2 3" key="1">
    <citation type="submission" date="2016-04" db="EMBL/GenBank/DDBJ databases">
        <authorList>
            <person name="Evans L.H."/>
            <person name="Alamgir A."/>
            <person name="Owens N."/>
            <person name="Weber N.D."/>
            <person name="Virtaneva K."/>
            <person name="Barbian K."/>
            <person name="Babar A."/>
            <person name="Rosenke K."/>
        </authorList>
    </citation>
    <scope>NUCLEOTIDE SEQUENCE [LARGE SCALE GENOMIC DNA]</scope>
    <source>
        <strain evidence="3">S5(T) (JCM 30642 \VKM B-2941)</strain>
    </source>
</reference>
<proteinExistence type="predicted"/>
<keyword evidence="1" id="KW-1133">Transmembrane helix</keyword>
<protein>
    <submittedName>
        <fullName evidence="2">Uncharacterized protein</fullName>
    </submittedName>
</protein>
<feature type="transmembrane region" description="Helical" evidence="1">
    <location>
        <begin position="7"/>
        <end position="29"/>
    </location>
</feature>
<keyword evidence="1" id="KW-0472">Membrane</keyword>